<organism evidence="1 2">
    <name type="scientific">Burkholderia cepacia</name>
    <name type="common">Pseudomonas cepacia</name>
    <dbReference type="NCBI Taxonomy" id="292"/>
    <lineage>
        <taxon>Bacteria</taxon>
        <taxon>Pseudomonadati</taxon>
        <taxon>Pseudomonadota</taxon>
        <taxon>Betaproteobacteria</taxon>
        <taxon>Burkholderiales</taxon>
        <taxon>Burkholderiaceae</taxon>
        <taxon>Burkholderia</taxon>
        <taxon>Burkholderia cepacia complex</taxon>
    </lineage>
</organism>
<dbReference type="RefSeq" id="WP_069269902.1">
    <property type="nucleotide sequence ID" value="NZ_CP013443.1"/>
</dbReference>
<dbReference type="Proteomes" id="UP000094776">
    <property type="component" value="Chromosome 1"/>
</dbReference>
<reference evidence="1 2" key="1">
    <citation type="submission" date="2015-12" db="EMBL/GenBank/DDBJ databases">
        <title>Diversity of Burkholderia near neighbor genomes.</title>
        <authorList>
            <person name="Sahl J."/>
            <person name="Wagner D."/>
            <person name="Keim P."/>
        </authorList>
    </citation>
    <scope>NUCLEOTIDE SEQUENCE [LARGE SCALE GENOMIC DNA]</scope>
    <source>
        <strain evidence="1 2">MSMB1184WGS</strain>
    </source>
</reference>
<sequence length="99" mass="11370">MSRQSFALEYGPPYLKGVAIRRNPQTHRDERIYFAEKALPKWLYLGSQEMLVVIPNIGHETDKKYLVYHYVAGRGQPNESTATDKLPVSARALRLVQPQ</sequence>
<name>A0A1B4PPM4_BURCE</name>
<proteinExistence type="predicted"/>
<gene>
    <name evidence="1" type="ORF">WT26_07145</name>
</gene>
<protein>
    <submittedName>
        <fullName evidence="1">Uncharacterized protein</fullName>
    </submittedName>
</protein>
<accession>A0A1B4PPM4</accession>
<evidence type="ECO:0000313" key="1">
    <source>
        <dbReference type="EMBL" id="AOK15811.1"/>
    </source>
</evidence>
<dbReference type="EMBL" id="CP013443">
    <property type="protein sequence ID" value="AOK15811.1"/>
    <property type="molecule type" value="Genomic_DNA"/>
</dbReference>
<evidence type="ECO:0000313" key="2">
    <source>
        <dbReference type="Proteomes" id="UP000094776"/>
    </source>
</evidence>
<dbReference type="AlphaFoldDB" id="A0A1B4PPM4"/>